<dbReference type="SUPFAM" id="SSF53254">
    <property type="entry name" value="Phosphoglycerate mutase-like"/>
    <property type="match status" value="1"/>
</dbReference>
<dbReference type="EMBL" id="CP036290">
    <property type="protein sequence ID" value="QDU83488.1"/>
    <property type="molecule type" value="Genomic_DNA"/>
</dbReference>
<dbReference type="InterPro" id="IPR029033">
    <property type="entry name" value="His_PPase_superfam"/>
</dbReference>
<dbReference type="RefSeq" id="WP_145183264.1">
    <property type="nucleotide sequence ID" value="NZ_CP036290.1"/>
</dbReference>
<protein>
    <submittedName>
        <fullName evidence="2">Histidine phosphatase superfamily (Branch 1)</fullName>
    </submittedName>
</protein>
<feature type="signal peptide" evidence="1">
    <location>
        <begin position="1"/>
        <end position="27"/>
    </location>
</feature>
<accession>A0A518CWB5</accession>
<dbReference type="Pfam" id="PF00300">
    <property type="entry name" value="His_Phos_1"/>
    <property type="match status" value="1"/>
</dbReference>
<feature type="chain" id="PRO_5021824256" evidence="1">
    <location>
        <begin position="28"/>
        <end position="209"/>
    </location>
</feature>
<name>A0A518CWB5_9BACT</name>
<organism evidence="2 3">
    <name type="scientific">Rohdeia mirabilis</name>
    <dbReference type="NCBI Taxonomy" id="2528008"/>
    <lineage>
        <taxon>Bacteria</taxon>
        <taxon>Pseudomonadati</taxon>
        <taxon>Planctomycetota</taxon>
        <taxon>Planctomycetia</taxon>
        <taxon>Planctomycetia incertae sedis</taxon>
        <taxon>Rohdeia</taxon>
    </lineage>
</organism>
<dbReference type="AlphaFoldDB" id="A0A518CWB5"/>
<dbReference type="Proteomes" id="UP000319342">
    <property type="component" value="Chromosome"/>
</dbReference>
<evidence type="ECO:0000256" key="1">
    <source>
        <dbReference type="SAM" id="SignalP"/>
    </source>
</evidence>
<keyword evidence="3" id="KW-1185">Reference proteome</keyword>
<reference evidence="2 3" key="1">
    <citation type="submission" date="2019-02" db="EMBL/GenBank/DDBJ databases">
        <title>Deep-cultivation of Planctomycetes and their phenomic and genomic characterization uncovers novel biology.</title>
        <authorList>
            <person name="Wiegand S."/>
            <person name="Jogler M."/>
            <person name="Boedeker C."/>
            <person name="Pinto D."/>
            <person name="Vollmers J."/>
            <person name="Rivas-Marin E."/>
            <person name="Kohn T."/>
            <person name="Peeters S.H."/>
            <person name="Heuer A."/>
            <person name="Rast P."/>
            <person name="Oberbeckmann S."/>
            <person name="Bunk B."/>
            <person name="Jeske O."/>
            <person name="Meyerdierks A."/>
            <person name="Storesund J.E."/>
            <person name="Kallscheuer N."/>
            <person name="Luecker S."/>
            <person name="Lage O.M."/>
            <person name="Pohl T."/>
            <person name="Merkel B.J."/>
            <person name="Hornburger P."/>
            <person name="Mueller R.-W."/>
            <person name="Bruemmer F."/>
            <person name="Labrenz M."/>
            <person name="Spormann A.M."/>
            <person name="Op den Camp H."/>
            <person name="Overmann J."/>
            <person name="Amann R."/>
            <person name="Jetten M.S.M."/>
            <person name="Mascher T."/>
            <person name="Medema M.H."/>
            <person name="Devos D.P."/>
            <person name="Kaster A.-K."/>
            <person name="Ovreas L."/>
            <person name="Rohde M."/>
            <person name="Galperin M.Y."/>
            <person name="Jogler C."/>
        </authorList>
    </citation>
    <scope>NUCLEOTIDE SEQUENCE [LARGE SCALE GENOMIC DNA]</scope>
    <source>
        <strain evidence="2 3">Pla163</strain>
    </source>
</reference>
<dbReference type="InterPro" id="IPR013078">
    <property type="entry name" value="His_Pase_superF_clade-1"/>
</dbReference>
<sequence length="209" mass="21685" precursor="true">MNLALNRSTLALLIGTLCASVCSVAHVAPLGQEPTAPGAVAQEARESVEPVVVFLVRHAEKGDDDARDPGLSEAGSARAAELAGMLAGAGVTHLFASEYRRTQATLAPLAEVSGVEVEVVGARNAEALVARILELEQGSVAVVAGHSNTTPGLAAALSRASRTAGGRVLTDTLPEDEYGVLFEVVLPAPSERRRESATQPKLLELRYGE</sequence>
<evidence type="ECO:0000313" key="2">
    <source>
        <dbReference type="EMBL" id="QDU83488.1"/>
    </source>
</evidence>
<dbReference type="OrthoDB" id="3296006at2"/>
<dbReference type="CDD" id="cd07067">
    <property type="entry name" value="HP_PGM_like"/>
    <property type="match status" value="1"/>
</dbReference>
<keyword evidence="1" id="KW-0732">Signal</keyword>
<dbReference type="Gene3D" id="3.40.50.1240">
    <property type="entry name" value="Phosphoglycerate mutase-like"/>
    <property type="match status" value="1"/>
</dbReference>
<evidence type="ECO:0000313" key="3">
    <source>
        <dbReference type="Proteomes" id="UP000319342"/>
    </source>
</evidence>
<proteinExistence type="predicted"/>
<gene>
    <name evidence="2" type="ORF">Pla163_05870</name>
</gene>